<keyword evidence="3" id="KW-1185">Reference proteome</keyword>
<sequence length="144" mass="16446">ATFFNATAEEVAVNGFSIVDSVKVQNGGYVAVLGVYHQLHCLNQIRNFLYLRASGATDKPLSDEQLGNNHHHIEHCIEDLRVSAMCTADLRLYTFTWPKEENFTFLDAHTNTPRKCVDWTQLEQWSLRRKISLTPTLIVPDNKK</sequence>
<feature type="non-terminal residue" evidence="2">
    <location>
        <position position="1"/>
    </location>
</feature>
<dbReference type="PANTHER" id="PTHR33365:SF7">
    <property type="entry name" value="TAT PATHWAY SIGNAL SEQUENCE"/>
    <property type="match status" value="1"/>
</dbReference>
<evidence type="ECO:0000313" key="2">
    <source>
        <dbReference type="EMBL" id="KAF2726647.1"/>
    </source>
</evidence>
<organism evidence="2 3">
    <name type="scientific">Polyplosphaeria fusca</name>
    <dbReference type="NCBI Taxonomy" id="682080"/>
    <lineage>
        <taxon>Eukaryota</taxon>
        <taxon>Fungi</taxon>
        <taxon>Dikarya</taxon>
        <taxon>Ascomycota</taxon>
        <taxon>Pezizomycotina</taxon>
        <taxon>Dothideomycetes</taxon>
        <taxon>Pleosporomycetidae</taxon>
        <taxon>Pleosporales</taxon>
        <taxon>Tetraplosphaeriaceae</taxon>
        <taxon>Polyplosphaeria</taxon>
    </lineage>
</organism>
<dbReference type="EMBL" id="ML996417">
    <property type="protein sequence ID" value="KAF2726647.1"/>
    <property type="molecule type" value="Genomic_DNA"/>
</dbReference>
<dbReference type="OrthoDB" id="3687641at2759"/>
<dbReference type="AlphaFoldDB" id="A0A9P4QG42"/>
<accession>A0A9P4QG42</accession>
<evidence type="ECO:0000313" key="3">
    <source>
        <dbReference type="Proteomes" id="UP000799444"/>
    </source>
</evidence>
<proteinExistence type="inferred from homology"/>
<comment type="similarity">
    <text evidence="1">Belongs to the ustYa family.</text>
</comment>
<comment type="caution">
    <text evidence="2">The sequence shown here is derived from an EMBL/GenBank/DDBJ whole genome shotgun (WGS) entry which is preliminary data.</text>
</comment>
<dbReference type="PANTHER" id="PTHR33365">
    <property type="entry name" value="YALI0B05434P"/>
    <property type="match status" value="1"/>
</dbReference>
<name>A0A9P4QG42_9PLEO</name>
<dbReference type="InterPro" id="IPR021765">
    <property type="entry name" value="UstYa-like"/>
</dbReference>
<protein>
    <submittedName>
        <fullName evidence="2">Uncharacterized protein</fullName>
    </submittedName>
</protein>
<evidence type="ECO:0000256" key="1">
    <source>
        <dbReference type="ARBA" id="ARBA00035112"/>
    </source>
</evidence>
<dbReference type="GO" id="GO:0043386">
    <property type="term" value="P:mycotoxin biosynthetic process"/>
    <property type="evidence" value="ECO:0007669"/>
    <property type="project" value="InterPro"/>
</dbReference>
<reference evidence="2" key="1">
    <citation type="journal article" date="2020" name="Stud. Mycol.">
        <title>101 Dothideomycetes genomes: a test case for predicting lifestyles and emergence of pathogens.</title>
        <authorList>
            <person name="Haridas S."/>
            <person name="Albert R."/>
            <person name="Binder M."/>
            <person name="Bloem J."/>
            <person name="Labutti K."/>
            <person name="Salamov A."/>
            <person name="Andreopoulos B."/>
            <person name="Baker S."/>
            <person name="Barry K."/>
            <person name="Bills G."/>
            <person name="Bluhm B."/>
            <person name="Cannon C."/>
            <person name="Castanera R."/>
            <person name="Culley D."/>
            <person name="Daum C."/>
            <person name="Ezra D."/>
            <person name="Gonzalez J."/>
            <person name="Henrissat B."/>
            <person name="Kuo A."/>
            <person name="Liang C."/>
            <person name="Lipzen A."/>
            <person name="Lutzoni F."/>
            <person name="Magnuson J."/>
            <person name="Mondo S."/>
            <person name="Nolan M."/>
            <person name="Ohm R."/>
            <person name="Pangilinan J."/>
            <person name="Park H.-J."/>
            <person name="Ramirez L."/>
            <person name="Alfaro M."/>
            <person name="Sun H."/>
            <person name="Tritt A."/>
            <person name="Yoshinaga Y."/>
            <person name="Zwiers L.-H."/>
            <person name="Turgeon B."/>
            <person name="Goodwin S."/>
            <person name="Spatafora J."/>
            <person name="Crous P."/>
            <person name="Grigoriev I."/>
        </authorList>
    </citation>
    <scope>NUCLEOTIDE SEQUENCE</scope>
    <source>
        <strain evidence="2">CBS 125425</strain>
    </source>
</reference>
<dbReference type="Proteomes" id="UP000799444">
    <property type="component" value="Unassembled WGS sequence"/>
</dbReference>
<gene>
    <name evidence="2" type="ORF">EJ04DRAFT_452917</name>
</gene>
<dbReference type="Pfam" id="PF11807">
    <property type="entry name" value="UstYa"/>
    <property type="match status" value="1"/>
</dbReference>